<comment type="caution">
    <text evidence="10">The sequence shown here is derived from an EMBL/GenBank/DDBJ whole genome shotgun (WGS) entry which is preliminary data.</text>
</comment>
<dbReference type="GO" id="GO:0003676">
    <property type="term" value="F:nucleic acid binding"/>
    <property type="evidence" value="ECO:0007669"/>
    <property type="project" value="InterPro"/>
</dbReference>
<dbReference type="InterPro" id="IPR016195">
    <property type="entry name" value="Pol/histidinol_Pase-like"/>
</dbReference>
<dbReference type="CDD" id="cd04485">
    <property type="entry name" value="DnaE_OBF"/>
    <property type="match status" value="1"/>
</dbReference>
<dbReference type="NCBIfam" id="NF004226">
    <property type="entry name" value="PRK05673.1"/>
    <property type="match status" value="1"/>
</dbReference>
<protein>
    <recommendedName>
        <fullName evidence="3">DNA polymerase III subunit alpha</fullName>
        <ecNumber evidence="2">2.7.7.7</ecNumber>
    </recommendedName>
</protein>
<organism evidence="10 11">
    <name type="scientific">Anaerobaca lacustris</name>
    <dbReference type="NCBI Taxonomy" id="3044600"/>
    <lineage>
        <taxon>Bacteria</taxon>
        <taxon>Pseudomonadati</taxon>
        <taxon>Planctomycetota</taxon>
        <taxon>Phycisphaerae</taxon>
        <taxon>Sedimentisphaerales</taxon>
        <taxon>Anaerobacaceae</taxon>
        <taxon>Anaerobaca</taxon>
    </lineage>
</organism>
<evidence type="ECO:0000259" key="9">
    <source>
        <dbReference type="SMART" id="SM00481"/>
    </source>
</evidence>
<evidence type="ECO:0000256" key="6">
    <source>
        <dbReference type="ARBA" id="ARBA00022705"/>
    </source>
</evidence>
<dbReference type="PANTHER" id="PTHR32294">
    <property type="entry name" value="DNA POLYMERASE III SUBUNIT ALPHA"/>
    <property type="match status" value="1"/>
</dbReference>
<keyword evidence="11" id="KW-1185">Reference proteome</keyword>
<keyword evidence="7" id="KW-0239">DNA-directed DNA polymerase</keyword>
<dbReference type="GO" id="GO:0003887">
    <property type="term" value="F:DNA-directed DNA polymerase activity"/>
    <property type="evidence" value="ECO:0007669"/>
    <property type="project" value="UniProtKB-KW"/>
</dbReference>
<dbReference type="InterPro" id="IPR011708">
    <property type="entry name" value="DNA_pol3_alpha_NTPase_dom"/>
</dbReference>
<evidence type="ECO:0000256" key="2">
    <source>
        <dbReference type="ARBA" id="ARBA00012417"/>
    </source>
</evidence>
<dbReference type="SUPFAM" id="SSF89550">
    <property type="entry name" value="PHP domain-like"/>
    <property type="match status" value="1"/>
</dbReference>
<feature type="domain" description="Polymerase/histidinol phosphatase N-terminal" evidence="9">
    <location>
        <begin position="7"/>
        <end position="74"/>
    </location>
</feature>
<dbReference type="Gene3D" id="1.10.10.1600">
    <property type="entry name" value="Bacterial DNA polymerase III alpha subunit, thumb domain"/>
    <property type="match status" value="1"/>
</dbReference>
<gene>
    <name evidence="10" type="primary">dnaE</name>
    <name evidence="10" type="ORF">QJ522_07280</name>
</gene>
<dbReference type="Gene3D" id="1.10.150.870">
    <property type="match status" value="1"/>
</dbReference>
<comment type="subcellular location">
    <subcellularLocation>
        <location evidence="1">Cytoplasm</location>
    </subcellularLocation>
</comment>
<dbReference type="InterPro" id="IPR040982">
    <property type="entry name" value="DNA_pol3_finger"/>
</dbReference>
<dbReference type="InterPro" id="IPR029460">
    <property type="entry name" value="DNAPol_HHH"/>
</dbReference>
<accession>A0AAW6TX52</accession>
<evidence type="ECO:0000256" key="1">
    <source>
        <dbReference type="ARBA" id="ARBA00004496"/>
    </source>
</evidence>
<evidence type="ECO:0000256" key="3">
    <source>
        <dbReference type="ARBA" id="ARBA00019114"/>
    </source>
</evidence>
<evidence type="ECO:0000256" key="4">
    <source>
        <dbReference type="ARBA" id="ARBA00022679"/>
    </source>
</evidence>
<dbReference type="InterPro" id="IPR041931">
    <property type="entry name" value="DNA_pol3_alpha_thumb_dom"/>
</dbReference>
<dbReference type="InterPro" id="IPR003141">
    <property type="entry name" value="Pol/His_phosphatase_N"/>
</dbReference>
<dbReference type="Gene3D" id="3.20.20.140">
    <property type="entry name" value="Metal-dependent hydrolases"/>
    <property type="match status" value="1"/>
</dbReference>
<dbReference type="EC" id="2.7.7.7" evidence="2"/>
<evidence type="ECO:0000313" key="11">
    <source>
        <dbReference type="Proteomes" id="UP001431776"/>
    </source>
</evidence>
<keyword evidence="5 10" id="KW-0548">Nucleotidyltransferase</keyword>
<dbReference type="InterPro" id="IPR004805">
    <property type="entry name" value="DnaE2/DnaE/PolC"/>
</dbReference>
<dbReference type="GO" id="GO:0006260">
    <property type="term" value="P:DNA replication"/>
    <property type="evidence" value="ECO:0007669"/>
    <property type="project" value="UniProtKB-KW"/>
</dbReference>
<dbReference type="Pfam" id="PF01336">
    <property type="entry name" value="tRNA_anti-codon"/>
    <property type="match status" value="1"/>
</dbReference>
<dbReference type="PANTHER" id="PTHR32294:SF0">
    <property type="entry name" value="DNA POLYMERASE III SUBUNIT ALPHA"/>
    <property type="match status" value="1"/>
</dbReference>
<dbReference type="AlphaFoldDB" id="A0AAW6TX52"/>
<keyword evidence="4 10" id="KW-0808">Transferase</keyword>
<dbReference type="Pfam" id="PF07733">
    <property type="entry name" value="DNA_pol3_alpha"/>
    <property type="match status" value="1"/>
</dbReference>
<dbReference type="EMBL" id="JASCXX010000007">
    <property type="protein sequence ID" value="MDI6448844.1"/>
    <property type="molecule type" value="Genomic_DNA"/>
</dbReference>
<dbReference type="SMART" id="SM00481">
    <property type="entry name" value="POLIIIAc"/>
    <property type="match status" value="1"/>
</dbReference>
<dbReference type="Proteomes" id="UP001431776">
    <property type="component" value="Unassembled WGS sequence"/>
</dbReference>
<dbReference type="Pfam" id="PF17657">
    <property type="entry name" value="DNA_pol3_finger"/>
    <property type="match status" value="1"/>
</dbReference>
<dbReference type="GO" id="GO:0005737">
    <property type="term" value="C:cytoplasm"/>
    <property type="evidence" value="ECO:0007669"/>
    <property type="project" value="UniProtKB-SubCell"/>
</dbReference>
<evidence type="ECO:0000256" key="8">
    <source>
        <dbReference type="ARBA" id="ARBA00049244"/>
    </source>
</evidence>
<evidence type="ECO:0000256" key="7">
    <source>
        <dbReference type="ARBA" id="ARBA00022932"/>
    </source>
</evidence>
<comment type="catalytic activity">
    <reaction evidence="8">
        <text>DNA(n) + a 2'-deoxyribonucleoside 5'-triphosphate = DNA(n+1) + diphosphate</text>
        <dbReference type="Rhea" id="RHEA:22508"/>
        <dbReference type="Rhea" id="RHEA-COMP:17339"/>
        <dbReference type="Rhea" id="RHEA-COMP:17340"/>
        <dbReference type="ChEBI" id="CHEBI:33019"/>
        <dbReference type="ChEBI" id="CHEBI:61560"/>
        <dbReference type="ChEBI" id="CHEBI:173112"/>
        <dbReference type="EC" id="2.7.7.7"/>
    </reaction>
</comment>
<name>A0AAW6TX52_9BACT</name>
<evidence type="ECO:0000256" key="5">
    <source>
        <dbReference type="ARBA" id="ARBA00022695"/>
    </source>
</evidence>
<sequence>MPEKGFAHLHLHSQYSLLDGAIPFGRLFDRCKKLGMDSVALTDHGNMFGVIEFYTKARAAEIKPIIGIEAYIAPGSRFDKTGGGGVKENAFHLLLLAENLTGYRNLMKLSSIGFLEGFYYRPRIDKEVLAEHSEGIICTTACVAGEVPTALARGDRKAARKAAESFLKIFGPDRFFLEIQHHESPDDTMPDVRQPMIDLAGEMGIGLVVTNDVHFLDAEDYEAHNALCCISTGKLITDASRLVYPPDVYLKSPDEMRRMFRDVPEACDNTLAIAERCNVEIDLSARHAPVYTPADKSTPEDYLTRLVMQGAQRLYGTITPEIQERIDRELAVIEGKGFSSYFLIVWDFCNFARENNIPVGARGSAVGTIVGYCLGICDVDPIRYDLLFERFMDPARNEMPDIDIDICQDGRARVLEYVRQKYGQIAQIITFGTMKAKAVIRDVCRVLDVPLAEADRLAKLVPNDLKMTLDKALEIEPELKQAYDQDERTHKVIDIGRKLEGLTRHASVHACGVVIADEPLTSFLPLYKASGSDDVITQFEGPTVEKVGLLKMDFLGLKTLSVLARGRDLIRDLHGVEIDLEKIDIKDPKTFAVFAAGKTKGVFQFESGGMQDLLMKMKPDRIEDLIAANALYRPGPMILIPDYIDRKHGAKWTLPHPIMTEVLEETYGIMTYQEQVMRICNRLGDIPLREAYTLIKAIGKKKLAIIAKEKERFIEGCIGKGLSKDQAIQIFELIERFAGYGFNKSHSTRYAFVAYQTAYLKAHWPVEFMAALLTYEMDSTDKIVEYIAECQAMGIEVLAPDINESGVDFTPLYKDGDNKSKGVIRFGLAAVKGVGGKAVEQIIEARKKVGRFQSLFHFCENVDLRAVNKQVLEALIKAGAFDRLGGNRHQMTVGLEKAMETGASLQSDKVKGQMNFFGQMGGQIDYAEDHKRLPDVAPWPEPQMLAFEKQVLGFYVTSNPLSHHAEEIADYSSINTAQLAQSSGEKQVVIGGMVTRIRYNITKNGRNAGAKMAVFVLEDLQGTAEVVLFPDTLNQFGSLVVEDAVVFIRGKTDYRREKPNVIASELIPLEQAREKLAKGVRIRLDAREVTQEKIVHIRSICQRHRGDRPLSVVVRTGKGKVYATADRMLCVNPDVEFCRQMKQLVGEANFALAK</sequence>
<dbReference type="NCBIfam" id="TIGR00594">
    <property type="entry name" value="polc"/>
    <property type="match status" value="1"/>
</dbReference>
<dbReference type="InterPro" id="IPR004365">
    <property type="entry name" value="NA-bd_OB_tRNA"/>
</dbReference>
<dbReference type="CDD" id="cd12113">
    <property type="entry name" value="PHP_PolIIIA_DnaE3"/>
    <property type="match status" value="1"/>
</dbReference>
<keyword evidence="6" id="KW-0235">DNA replication</keyword>
<dbReference type="Pfam" id="PF14579">
    <property type="entry name" value="HHH_6"/>
    <property type="match status" value="1"/>
</dbReference>
<dbReference type="Pfam" id="PF02811">
    <property type="entry name" value="PHP"/>
    <property type="match status" value="1"/>
</dbReference>
<evidence type="ECO:0000313" key="10">
    <source>
        <dbReference type="EMBL" id="MDI6448844.1"/>
    </source>
</evidence>
<reference evidence="10" key="1">
    <citation type="submission" date="2023-05" db="EMBL/GenBank/DDBJ databases">
        <title>Anaerotaeda fermentans gen. nov., sp. nov., a novel anaerobic planctomycete of the new family within the order Sedimentisphaerales isolated from Taman Peninsula, Russia.</title>
        <authorList>
            <person name="Khomyakova M.A."/>
            <person name="Merkel A.Y."/>
            <person name="Slobodkin A.I."/>
        </authorList>
    </citation>
    <scope>NUCLEOTIDE SEQUENCE</scope>
    <source>
        <strain evidence="10">M17dextr</strain>
    </source>
</reference>
<dbReference type="GO" id="GO:0008408">
    <property type="term" value="F:3'-5' exonuclease activity"/>
    <property type="evidence" value="ECO:0007669"/>
    <property type="project" value="InterPro"/>
</dbReference>
<proteinExistence type="predicted"/>
<dbReference type="NCBIfam" id="NF005298">
    <property type="entry name" value="PRK06826.1"/>
    <property type="match status" value="1"/>
</dbReference>
<dbReference type="InterPro" id="IPR004013">
    <property type="entry name" value="PHP_dom"/>
</dbReference>
<dbReference type="RefSeq" id="WP_349244255.1">
    <property type="nucleotide sequence ID" value="NZ_JASCXX010000007.1"/>
</dbReference>